<sequence length="125" mass="14167">MDGPAFATCTREILIPEIEPGTVVILDNLATHHNKQAAEALRAHCCRFRYAPFRPNPELTIQRHDIFDHLDRGELAETGFIAMLCKTIRPRIKLRRCARDSRHGRDTASLLRGDNPSILQQPLTS</sequence>
<dbReference type="OrthoDB" id="565387at2"/>
<dbReference type="RefSeq" id="WP_090617332.1">
    <property type="nucleotide sequence ID" value="NZ_FODE01000057.1"/>
</dbReference>
<evidence type="ECO:0008006" key="4">
    <source>
        <dbReference type="Google" id="ProtNLM"/>
    </source>
</evidence>
<dbReference type="EMBL" id="FODE01000057">
    <property type="protein sequence ID" value="SEO27404.1"/>
    <property type="molecule type" value="Genomic_DNA"/>
</dbReference>
<dbReference type="STRING" id="34002.SAMN04489859_10572"/>
<evidence type="ECO:0000256" key="1">
    <source>
        <dbReference type="SAM" id="MobiDB-lite"/>
    </source>
</evidence>
<dbReference type="Proteomes" id="UP000199054">
    <property type="component" value="Unassembled WGS sequence"/>
</dbReference>
<name>A0A1H8NCR3_9RHOB</name>
<protein>
    <recommendedName>
        <fullName evidence="4">DDE superfamily endonuclease</fullName>
    </recommendedName>
</protein>
<dbReference type="AlphaFoldDB" id="A0A1H8NCR3"/>
<reference evidence="2 3" key="1">
    <citation type="submission" date="2016-10" db="EMBL/GenBank/DDBJ databases">
        <authorList>
            <person name="de Groot N.N."/>
        </authorList>
    </citation>
    <scope>NUCLEOTIDE SEQUENCE [LARGE SCALE GENOMIC DNA]</scope>
    <source>
        <strain evidence="2 3">DSM 8512</strain>
    </source>
</reference>
<proteinExistence type="predicted"/>
<evidence type="ECO:0000313" key="2">
    <source>
        <dbReference type="EMBL" id="SEO27404.1"/>
    </source>
</evidence>
<organism evidence="2 3">
    <name type="scientific">Paracoccus alcaliphilus</name>
    <dbReference type="NCBI Taxonomy" id="34002"/>
    <lineage>
        <taxon>Bacteria</taxon>
        <taxon>Pseudomonadati</taxon>
        <taxon>Pseudomonadota</taxon>
        <taxon>Alphaproteobacteria</taxon>
        <taxon>Rhodobacterales</taxon>
        <taxon>Paracoccaceae</taxon>
        <taxon>Paracoccus</taxon>
    </lineage>
</organism>
<keyword evidence="3" id="KW-1185">Reference proteome</keyword>
<accession>A0A1H8NCR3</accession>
<feature type="region of interest" description="Disordered" evidence="1">
    <location>
        <begin position="105"/>
        <end position="125"/>
    </location>
</feature>
<evidence type="ECO:0000313" key="3">
    <source>
        <dbReference type="Proteomes" id="UP000199054"/>
    </source>
</evidence>
<gene>
    <name evidence="2" type="ORF">SAMN04489859_10572</name>
</gene>